<feature type="compositionally biased region" description="Polar residues" evidence="2">
    <location>
        <begin position="9"/>
        <end position="21"/>
    </location>
</feature>
<dbReference type="InParanoid" id="A0A0D0B1K2"/>
<evidence type="ECO:0000313" key="3">
    <source>
        <dbReference type="EMBL" id="KIK43899.1"/>
    </source>
</evidence>
<reference evidence="3 4" key="1">
    <citation type="submission" date="2014-04" db="EMBL/GenBank/DDBJ databases">
        <authorList>
            <consortium name="DOE Joint Genome Institute"/>
            <person name="Kuo A."/>
            <person name="Ruytinx J."/>
            <person name="Rineau F."/>
            <person name="Colpaert J."/>
            <person name="Kohler A."/>
            <person name="Nagy L.G."/>
            <person name="Floudas D."/>
            <person name="Copeland A."/>
            <person name="Barry K.W."/>
            <person name="Cichocki N."/>
            <person name="Veneault-Fourrey C."/>
            <person name="LaButti K."/>
            <person name="Lindquist E.A."/>
            <person name="Lipzen A."/>
            <person name="Lundell T."/>
            <person name="Morin E."/>
            <person name="Murat C."/>
            <person name="Sun H."/>
            <person name="Tunlid A."/>
            <person name="Henrissat B."/>
            <person name="Grigoriev I.V."/>
            <person name="Hibbett D.S."/>
            <person name="Martin F."/>
            <person name="Nordberg H.P."/>
            <person name="Cantor M.N."/>
            <person name="Hua S.X."/>
        </authorList>
    </citation>
    <scope>NUCLEOTIDE SEQUENCE [LARGE SCALE GENOMIC DNA]</scope>
    <source>
        <strain evidence="3 4">UH-Slu-Lm8-n1</strain>
    </source>
</reference>
<dbReference type="Proteomes" id="UP000054485">
    <property type="component" value="Unassembled WGS sequence"/>
</dbReference>
<feature type="compositionally biased region" description="Low complexity" evidence="2">
    <location>
        <begin position="34"/>
        <end position="52"/>
    </location>
</feature>
<dbReference type="OrthoDB" id="3070390at2759"/>
<evidence type="ECO:0000256" key="1">
    <source>
        <dbReference type="SAM" id="Coils"/>
    </source>
</evidence>
<dbReference type="HOGENOM" id="CLU_1273012_0_0_1"/>
<feature type="region of interest" description="Disordered" evidence="2">
    <location>
        <begin position="1"/>
        <end position="78"/>
    </location>
</feature>
<evidence type="ECO:0000256" key="2">
    <source>
        <dbReference type="SAM" id="MobiDB-lite"/>
    </source>
</evidence>
<feature type="coiled-coil region" evidence="1">
    <location>
        <begin position="161"/>
        <end position="188"/>
    </location>
</feature>
<proteinExistence type="predicted"/>
<keyword evidence="4" id="KW-1185">Reference proteome</keyword>
<evidence type="ECO:0000313" key="4">
    <source>
        <dbReference type="Proteomes" id="UP000054485"/>
    </source>
</evidence>
<dbReference type="AlphaFoldDB" id="A0A0D0B1K2"/>
<organism evidence="3 4">
    <name type="scientific">Suillus luteus UH-Slu-Lm8-n1</name>
    <dbReference type="NCBI Taxonomy" id="930992"/>
    <lineage>
        <taxon>Eukaryota</taxon>
        <taxon>Fungi</taxon>
        <taxon>Dikarya</taxon>
        <taxon>Basidiomycota</taxon>
        <taxon>Agaricomycotina</taxon>
        <taxon>Agaricomycetes</taxon>
        <taxon>Agaricomycetidae</taxon>
        <taxon>Boletales</taxon>
        <taxon>Suillineae</taxon>
        <taxon>Suillaceae</taxon>
        <taxon>Suillus</taxon>
    </lineage>
</organism>
<protein>
    <submittedName>
        <fullName evidence="3">Uncharacterized protein</fullName>
    </submittedName>
</protein>
<dbReference type="EMBL" id="KN835202">
    <property type="protein sequence ID" value="KIK43899.1"/>
    <property type="molecule type" value="Genomic_DNA"/>
</dbReference>
<accession>A0A0D0B1K2</accession>
<sequence>MRQGALEGLNQSSDISDSTGPDLSKALTEGTTISPLHQQQPVVSPVQLSSALDSDKANQGTPISLAKLHPSLPNRPVCVELPPRIISTSTTASSLREKPPSTPDSNAISRLTRGLWDTRREMTALRARETDLVASLCHLDAPHHNLESGQAQKPSDLEDRLAEVETELRQERFKRLQAERDLNKIETENRAPFVAPALFQAFLMVSEMNGQSLKGSC</sequence>
<reference evidence="4" key="2">
    <citation type="submission" date="2015-01" db="EMBL/GenBank/DDBJ databases">
        <title>Evolutionary Origins and Diversification of the Mycorrhizal Mutualists.</title>
        <authorList>
            <consortium name="DOE Joint Genome Institute"/>
            <consortium name="Mycorrhizal Genomics Consortium"/>
            <person name="Kohler A."/>
            <person name="Kuo A."/>
            <person name="Nagy L.G."/>
            <person name="Floudas D."/>
            <person name="Copeland A."/>
            <person name="Barry K.W."/>
            <person name="Cichocki N."/>
            <person name="Veneault-Fourrey C."/>
            <person name="LaButti K."/>
            <person name="Lindquist E.A."/>
            <person name="Lipzen A."/>
            <person name="Lundell T."/>
            <person name="Morin E."/>
            <person name="Murat C."/>
            <person name="Riley R."/>
            <person name="Ohm R."/>
            <person name="Sun H."/>
            <person name="Tunlid A."/>
            <person name="Henrissat B."/>
            <person name="Grigoriev I.V."/>
            <person name="Hibbett D.S."/>
            <person name="Martin F."/>
        </authorList>
    </citation>
    <scope>NUCLEOTIDE SEQUENCE [LARGE SCALE GENOMIC DNA]</scope>
    <source>
        <strain evidence="4">UH-Slu-Lm8-n1</strain>
    </source>
</reference>
<gene>
    <name evidence="3" type="ORF">CY34DRAFT_80941</name>
</gene>
<feature type="region of interest" description="Disordered" evidence="2">
    <location>
        <begin position="89"/>
        <end position="108"/>
    </location>
</feature>
<name>A0A0D0B1K2_9AGAM</name>
<keyword evidence="1" id="KW-0175">Coiled coil</keyword>